<dbReference type="RefSeq" id="WP_126999181.1">
    <property type="nucleotide sequence ID" value="NZ_CP034346.1"/>
</dbReference>
<evidence type="ECO:0000313" key="2">
    <source>
        <dbReference type="EMBL" id="AZS15498.1"/>
    </source>
</evidence>
<dbReference type="KEGG" id="plut:EI981_14255"/>
<dbReference type="AlphaFoldDB" id="A0A3Q9I941"/>
<evidence type="ECO:0000259" key="1">
    <source>
        <dbReference type="Pfam" id="PF08241"/>
    </source>
</evidence>
<dbReference type="InterPro" id="IPR029063">
    <property type="entry name" value="SAM-dependent_MTases_sf"/>
</dbReference>
<dbReference type="InterPro" id="IPR013216">
    <property type="entry name" value="Methyltransf_11"/>
</dbReference>
<gene>
    <name evidence="2" type="ORF">EI981_14255</name>
</gene>
<dbReference type="EMBL" id="CP034346">
    <property type="protein sequence ID" value="AZS15498.1"/>
    <property type="molecule type" value="Genomic_DNA"/>
</dbReference>
<dbReference type="InterPro" id="IPR052356">
    <property type="entry name" value="Thiol_S-MT"/>
</dbReference>
<dbReference type="OrthoDB" id="9772751at2"/>
<accession>A0A3Q9I941</accession>
<dbReference type="GO" id="GO:0032259">
    <property type="term" value="P:methylation"/>
    <property type="evidence" value="ECO:0007669"/>
    <property type="project" value="UniProtKB-KW"/>
</dbReference>
<dbReference type="SUPFAM" id="SSF53335">
    <property type="entry name" value="S-adenosyl-L-methionine-dependent methyltransferases"/>
    <property type="match status" value="1"/>
</dbReference>
<dbReference type="GO" id="GO:0008757">
    <property type="term" value="F:S-adenosylmethionine-dependent methyltransferase activity"/>
    <property type="evidence" value="ECO:0007669"/>
    <property type="project" value="InterPro"/>
</dbReference>
<keyword evidence="3" id="KW-1185">Reference proteome</keyword>
<dbReference type="Pfam" id="PF08241">
    <property type="entry name" value="Methyltransf_11"/>
    <property type="match status" value="1"/>
</dbReference>
<proteinExistence type="predicted"/>
<dbReference type="CDD" id="cd02440">
    <property type="entry name" value="AdoMet_MTases"/>
    <property type="match status" value="1"/>
</dbReference>
<dbReference type="PANTHER" id="PTHR45036:SF1">
    <property type="entry name" value="METHYLTRANSFERASE LIKE 7A"/>
    <property type="match status" value="1"/>
</dbReference>
<reference evidence="3" key="1">
    <citation type="submission" date="2018-12" db="EMBL/GenBank/DDBJ databases">
        <title>Complete genome sequence of Paenibacillus sp. MBLB1234.</title>
        <authorList>
            <person name="Nam Y.-D."/>
            <person name="Kang J."/>
            <person name="Chung W.-H."/>
            <person name="Park Y.S."/>
        </authorList>
    </citation>
    <scope>NUCLEOTIDE SEQUENCE [LARGE SCALE GENOMIC DNA]</scope>
    <source>
        <strain evidence="3">MBLB1234</strain>
    </source>
</reference>
<keyword evidence="2" id="KW-0489">Methyltransferase</keyword>
<organism evidence="2 3">
    <name type="scientific">Paenibacillus lutimineralis</name>
    <dbReference type="NCBI Taxonomy" id="2707005"/>
    <lineage>
        <taxon>Bacteria</taxon>
        <taxon>Bacillati</taxon>
        <taxon>Bacillota</taxon>
        <taxon>Bacilli</taxon>
        <taxon>Bacillales</taxon>
        <taxon>Paenibacillaceae</taxon>
        <taxon>Paenibacillus</taxon>
    </lineage>
</organism>
<dbReference type="Proteomes" id="UP000270678">
    <property type="component" value="Chromosome"/>
</dbReference>
<dbReference type="Gene3D" id="3.40.50.150">
    <property type="entry name" value="Vaccinia Virus protein VP39"/>
    <property type="match status" value="1"/>
</dbReference>
<sequence>MKDDLTSKIRNRYNRVAPIFHKMDSKMMRSWRRELLSTLKGNVLEVGIGTGANLPYYPTSVTLTGIDFSPNMLQYARERASELRLKVDLKEMDAQNMDFQDNTFDYVVATCVYCSVPDPVQGMKEMLRVCKPDGRVILLEHMRSENPVIGKVMDILNPITVRVSGANINRRTLDNIGNAGFTFEKNECLFSTIFRRLVLNPNKEPNNNEGQKK</sequence>
<feature type="domain" description="Methyltransferase type 11" evidence="1">
    <location>
        <begin position="44"/>
        <end position="138"/>
    </location>
</feature>
<evidence type="ECO:0000313" key="3">
    <source>
        <dbReference type="Proteomes" id="UP000270678"/>
    </source>
</evidence>
<protein>
    <submittedName>
        <fullName evidence="2">Class I SAM-dependent methyltransferase</fullName>
    </submittedName>
</protein>
<name>A0A3Q9I941_9BACL</name>
<dbReference type="PANTHER" id="PTHR45036">
    <property type="entry name" value="METHYLTRANSFERASE LIKE 7B"/>
    <property type="match status" value="1"/>
</dbReference>
<keyword evidence="2" id="KW-0808">Transferase</keyword>